<dbReference type="Proteomes" id="UP001274830">
    <property type="component" value="Unassembled WGS sequence"/>
</dbReference>
<accession>A0AAE0WS17</accession>
<gene>
    <name evidence="1" type="ORF">LTR78_003517</name>
</gene>
<dbReference type="EMBL" id="JAUTXT010000009">
    <property type="protein sequence ID" value="KAK3676740.1"/>
    <property type="molecule type" value="Genomic_DNA"/>
</dbReference>
<name>A0AAE0WS17_9PEZI</name>
<evidence type="ECO:0000313" key="1">
    <source>
        <dbReference type="EMBL" id="KAK3676740.1"/>
    </source>
</evidence>
<evidence type="ECO:0000313" key="2">
    <source>
        <dbReference type="Proteomes" id="UP001274830"/>
    </source>
</evidence>
<keyword evidence="2" id="KW-1185">Reference proteome</keyword>
<comment type="caution">
    <text evidence="1">The sequence shown here is derived from an EMBL/GenBank/DDBJ whole genome shotgun (WGS) entry which is preliminary data.</text>
</comment>
<protein>
    <submittedName>
        <fullName evidence="1">Uncharacterized protein</fullName>
    </submittedName>
</protein>
<proteinExistence type="predicted"/>
<organism evidence="1 2">
    <name type="scientific">Recurvomyces mirabilis</name>
    <dbReference type="NCBI Taxonomy" id="574656"/>
    <lineage>
        <taxon>Eukaryota</taxon>
        <taxon>Fungi</taxon>
        <taxon>Dikarya</taxon>
        <taxon>Ascomycota</taxon>
        <taxon>Pezizomycotina</taxon>
        <taxon>Dothideomycetes</taxon>
        <taxon>Dothideomycetidae</taxon>
        <taxon>Mycosphaerellales</taxon>
        <taxon>Teratosphaeriaceae</taxon>
        <taxon>Recurvomyces</taxon>
    </lineage>
</organism>
<reference evidence="1" key="1">
    <citation type="submission" date="2023-07" db="EMBL/GenBank/DDBJ databases">
        <title>Black Yeasts Isolated from many extreme environments.</title>
        <authorList>
            <person name="Coleine C."/>
            <person name="Stajich J.E."/>
            <person name="Selbmann L."/>
        </authorList>
    </citation>
    <scope>NUCLEOTIDE SEQUENCE</scope>
    <source>
        <strain evidence="1">CCFEE 5485</strain>
    </source>
</reference>
<sequence length="563" mass="62489">MGATDTVALVALIVSLVALVVTTVQLLQQLSGTADGYRRCSPTVIGPWATLRKRRLLPFELRVETEYCTPEIMVVTHEKLLELRKQGLHPRVITSMSDAGDNSQQLQQTVHGSGAHLRHTARNSHMVTWLALLQEVHTLFSNYWPGDCNLCMQQEQGTSALSFNSKEVKTHITNAAVIYRQWTWDLMPSDMPRPPAITTVGDIMVLALRLGMKWRSLDFANGRIYADGCGYTLATVEGRGLGLVVSFSRPATAPVRSAIIPSQAVDKLICGILPGCPILVRRDYDFVGDDGQVLGHKMLESIGVGYELRAAKRAMGGYEPYADACALLSPSLPVLGSSAVCYATPRWSWRHDTGAVIHFWEGRMGLLHGFQTYAAGQNLNRDLQRALGFFERLQSRLTADFTGTWSEAVLSGTGTTDGTRHSSVQDLIHECESVFEFTTEYFVAQGFTRRSKDGRTLYEALVAMHVSIATVATEAVLQEVPDLTDHDRYPWLKSVPYESWVPEAYEIARAYCNTATNSEFLTKYARQDPHLAALGRDGRSLKEAWWILMLRDSPGQECTSLVL</sequence>
<dbReference type="AlphaFoldDB" id="A0AAE0WS17"/>